<proteinExistence type="predicted"/>
<evidence type="ECO:0000313" key="2">
    <source>
        <dbReference type="EMBL" id="KAJ8874543.1"/>
    </source>
</evidence>
<comment type="caution">
    <text evidence="2">The sequence shown here is derived from an EMBL/GenBank/DDBJ whole genome shotgun (WGS) entry which is preliminary data.</text>
</comment>
<sequence length="732" mass="81058">MGQTLESRDGETVQDHDRNSARLACRSDKALGVRARVARFAPSLLDLGRAVENVADVSVYWRAFSEHSRFPGLYISTLFHPDLMAYSPALNNYISDLNLSPPLHYAMPSTPPATSMGAVSADDTDATVDAKVGMSAVQSNSKLDIEDAAGSLADHEDSIDDDYDNSDSVEEMIISSTVLHKRVFFDKRRCGDPVTSRAQVPVARQARRVSSACAKGEGDSCFAEGGWGGGRGPCSVKVTTPTAPDRCFHLPTHTSLVGFSFLLCGEIVVRTEVVVAPPPFAATRNSQKCCHKMFALGARHRIADMQLIERQLFDTSTNSQLLDRLADRHSTPRQVSWPTIGYSTRQLGARQLIARRMSGTSPDGESAIREPTRFPSRRSGFNPRPGRSGPSHVGIVPADAVGRRVFFSFRDLPFPPPFHSGAAPYSLHSPSSTLKPSMLRAVQISSLTHSKTKRAMSNAHYVDGAPARAGTDAYNRVTIHPRMVDIPNVFSYSHRRLQLLTRLTPYAYKERKSCEDTSIAAERDWAAMAGNWGHDYLPKFELSREISAALNNEVLIAEEGEMRREWNSTGMQGQGKERSPGKKQSDQRHLPARFTLAKIREHAGPLNAIRVQASQKNTENLSLSMSGTLRSVWRQGDTALLIGVGRGCKQLRERGTEDRFFTDFIYFTVMSPLKLSLLAKEIEHCCRTNLQERLLNPSLDHGPRKRGARQRLPVTILFVQLFTTITRELIQS</sequence>
<accession>A0ABQ9GRA7</accession>
<feature type="region of interest" description="Disordered" evidence="1">
    <location>
        <begin position="565"/>
        <end position="589"/>
    </location>
</feature>
<dbReference type="Proteomes" id="UP001159363">
    <property type="component" value="Chromosome 9"/>
</dbReference>
<dbReference type="EMBL" id="JARBHB010000010">
    <property type="protein sequence ID" value="KAJ8874543.1"/>
    <property type="molecule type" value="Genomic_DNA"/>
</dbReference>
<evidence type="ECO:0000313" key="3">
    <source>
        <dbReference type="Proteomes" id="UP001159363"/>
    </source>
</evidence>
<feature type="compositionally biased region" description="Basic and acidic residues" evidence="1">
    <location>
        <begin position="575"/>
        <end position="589"/>
    </location>
</feature>
<keyword evidence="3" id="KW-1185">Reference proteome</keyword>
<reference evidence="2 3" key="1">
    <citation type="submission" date="2023-02" db="EMBL/GenBank/DDBJ databases">
        <title>LHISI_Scaffold_Assembly.</title>
        <authorList>
            <person name="Stuart O.P."/>
            <person name="Cleave R."/>
            <person name="Magrath M.J.L."/>
            <person name="Mikheyev A.S."/>
        </authorList>
    </citation>
    <scope>NUCLEOTIDE SEQUENCE [LARGE SCALE GENOMIC DNA]</scope>
    <source>
        <strain evidence="2">Daus_M_001</strain>
        <tissue evidence="2">Leg muscle</tissue>
    </source>
</reference>
<feature type="region of interest" description="Disordered" evidence="1">
    <location>
        <begin position="1"/>
        <end position="20"/>
    </location>
</feature>
<feature type="region of interest" description="Disordered" evidence="1">
    <location>
        <begin position="358"/>
        <end position="395"/>
    </location>
</feature>
<organism evidence="2 3">
    <name type="scientific">Dryococelus australis</name>
    <dbReference type="NCBI Taxonomy" id="614101"/>
    <lineage>
        <taxon>Eukaryota</taxon>
        <taxon>Metazoa</taxon>
        <taxon>Ecdysozoa</taxon>
        <taxon>Arthropoda</taxon>
        <taxon>Hexapoda</taxon>
        <taxon>Insecta</taxon>
        <taxon>Pterygota</taxon>
        <taxon>Neoptera</taxon>
        <taxon>Polyneoptera</taxon>
        <taxon>Phasmatodea</taxon>
        <taxon>Verophasmatodea</taxon>
        <taxon>Anareolatae</taxon>
        <taxon>Phasmatidae</taxon>
        <taxon>Eurycanthinae</taxon>
        <taxon>Dryococelus</taxon>
    </lineage>
</organism>
<evidence type="ECO:0000256" key="1">
    <source>
        <dbReference type="SAM" id="MobiDB-lite"/>
    </source>
</evidence>
<protein>
    <submittedName>
        <fullName evidence="2">Uncharacterized protein</fullName>
    </submittedName>
</protein>
<gene>
    <name evidence="2" type="ORF">PR048_025403</name>
</gene>
<name>A0ABQ9GRA7_9NEOP</name>